<dbReference type="GO" id="GO:0008360">
    <property type="term" value="P:regulation of cell shape"/>
    <property type="evidence" value="ECO:0007669"/>
    <property type="project" value="UniProtKB-KW"/>
</dbReference>
<reference evidence="17 18" key="1">
    <citation type="submission" date="2015-03" db="EMBL/GenBank/DDBJ databases">
        <title>Draft Genome Sequence of Burkholderia andropogonis type strain ICMP2807, isolated from Sorghum bicolor.</title>
        <authorList>
            <person name="Lopes-Santos L."/>
            <person name="Castro D.B."/>
            <person name="Ottoboni L.M."/>
            <person name="Park D."/>
            <person name="Weirc B.S."/>
            <person name="Destefano S.A."/>
        </authorList>
    </citation>
    <scope>NUCLEOTIDE SEQUENCE [LARGE SCALE GENOMIC DNA]</scope>
    <source>
        <strain evidence="17 18">ICMP2807</strain>
    </source>
</reference>
<evidence type="ECO:0000256" key="5">
    <source>
        <dbReference type="ARBA" id="ARBA00022676"/>
    </source>
</evidence>
<organism evidence="17 18">
    <name type="scientific">Robbsia andropogonis</name>
    <dbReference type="NCBI Taxonomy" id="28092"/>
    <lineage>
        <taxon>Bacteria</taxon>
        <taxon>Pseudomonadati</taxon>
        <taxon>Pseudomonadota</taxon>
        <taxon>Betaproteobacteria</taxon>
        <taxon>Burkholderiales</taxon>
        <taxon>Burkholderiaceae</taxon>
        <taxon>Robbsia</taxon>
    </lineage>
</organism>
<accession>A0A0F5JW60</accession>
<evidence type="ECO:0000256" key="9">
    <source>
        <dbReference type="ARBA" id="ARBA00022984"/>
    </source>
</evidence>
<dbReference type="AlphaFoldDB" id="A0A0F5JW60"/>
<dbReference type="GO" id="GO:0008955">
    <property type="term" value="F:peptidoglycan glycosyltransferase activity"/>
    <property type="evidence" value="ECO:0007669"/>
    <property type="project" value="UniProtKB-UniRule"/>
</dbReference>
<keyword evidence="4 16" id="KW-0132">Cell division</keyword>
<dbReference type="RefSeq" id="WP_024901881.1">
    <property type="nucleotide sequence ID" value="NZ_CADFGU010000006.1"/>
</dbReference>
<evidence type="ECO:0000256" key="12">
    <source>
        <dbReference type="ARBA" id="ARBA00023306"/>
    </source>
</evidence>
<comment type="similarity">
    <text evidence="14 16">Belongs to the SEDS family. FtsW subfamily.</text>
</comment>
<comment type="subcellular location">
    <subcellularLocation>
        <location evidence="16">Cell inner membrane</location>
        <topology evidence="16">Multi-pass membrane protein</topology>
    </subcellularLocation>
    <subcellularLocation>
        <location evidence="1">Cell membrane</location>
        <topology evidence="1">Multi-pass membrane protein</topology>
    </subcellularLocation>
    <text evidence="16">Localizes to the division septum.</text>
</comment>
<keyword evidence="6 16" id="KW-0808">Transferase</keyword>
<evidence type="ECO:0000256" key="8">
    <source>
        <dbReference type="ARBA" id="ARBA00022960"/>
    </source>
</evidence>
<gene>
    <name evidence="16" type="primary">ftsW</name>
    <name evidence="17" type="ORF">WM40_20620</name>
</gene>
<comment type="catalytic activity">
    <reaction evidence="15 16">
        <text>[GlcNAc-(1-&gt;4)-Mur2Ac(oyl-L-Ala-gamma-D-Glu-L-Lys-D-Ala-D-Ala)](n)-di-trans,octa-cis-undecaprenyl diphosphate + beta-D-GlcNAc-(1-&gt;4)-Mur2Ac(oyl-L-Ala-gamma-D-Glu-L-Lys-D-Ala-D-Ala)-di-trans,octa-cis-undecaprenyl diphosphate = [GlcNAc-(1-&gt;4)-Mur2Ac(oyl-L-Ala-gamma-D-Glu-L-Lys-D-Ala-D-Ala)](n+1)-di-trans,octa-cis-undecaprenyl diphosphate + di-trans,octa-cis-undecaprenyl diphosphate + H(+)</text>
        <dbReference type="Rhea" id="RHEA:23708"/>
        <dbReference type="Rhea" id="RHEA-COMP:9602"/>
        <dbReference type="Rhea" id="RHEA-COMP:9603"/>
        <dbReference type="ChEBI" id="CHEBI:15378"/>
        <dbReference type="ChEBI" id="CHEBI:58405"/>
        <dbReference type="ChEBI" id="CHEBI:60033"/>
        <dbReference type="ChEBI" id="CHEBI:78435"/>
        <dbReference type="EC" id="2.4.99.28"/>
    </reaction>
</comment>
<dbReference type="GO" id="GO:0043093">
    <property type="term" value="P:FtsZ-dependent cytokinesis"/>
    <property type="evidence" value="ECO:0007669"/>
    <property type="project" value="UniProtKB-UniRule"/>
</dbReference>
<feature type="transmembrane region" description="Helical" evidence="16">
    <location>
        <begin position="325"/>
        <end position="350"/>
    </location>
</feature>
<evidence type="ECO:0000256" key="11">
    <source>
        <dbReference type="ARBA" id="ARBA00023136"/>
    </source>
</evidence>
<keyword evidence="9 16" id="KW-0573">Peptidoglycan synthesis</keyword>
<dbReference type="InterPro" id="IPR001182">
    <property type="entry name" value="FtsW/RodA"/>
</dbReference>
<keyword evidence="18" id="KW-1185">Reference proteome</keyword>
<comment type="caution">
    <text evidence="17">The sequence shown here is derived from an EMBL/GenBank/DDBJ whole genome shotgun (WGS) entry which is preliminary data.</text>
</comment>
<keyword evidence="8 16" id="KW-0133">Cell shape</keyword>
<dbReference type="InterPro" id="IPR013437">
    <property type="entry name" value="FtsW"/>
</dbReference>
<dbReference type="EC" id="2.4.99.28" evidence="16"/>
<feature type="transmembrane region" description="Helical" evidence="16">
    <location>
        <begin position="370"/>
        <end position="391"/>
    </location>
</feature>
<evidence type="ECO:0000256" key="14">
    <source>
        <dbReference type="ARBA" id="ARBA00038053"/>
    </source>
</evidence>
<dbReference type="GO" id="GO:0032153">
    <property type="term" value="C:cell division site"/>
    <property type="evidence" value="ECO:0007669"/>
    <property type="project" value="UniProtKB-UniRule"/>
</dbReference>
<evidence type="ECO:0000256" key="7">
    <source>
        <dbReference type="ARBA" id="ARBA00022692"/>
    </source>
</evidence>
<dbReference type="NCBIfam" id="TIGR02614">
    <property type="entry name" value="ftsW"/>
    <property type="match status" value="1"/>
</dbReference>
<protein>
    <recommendedName>
        <fullName evidence="16">Probable peptidoglycan glycosyltransferase FtsW</fullName>
        <shortName evidence="16">PGT</shortName>
        <ecNumber evidence="16">2.4.99.28</ecNumber>
    </recommendedName>
    <alternativeName>
        <fullName evidence="16">Cell division protein FtsW</fullName>
    </alternativeName>
    <alternativeName>
        <fullName evidence="16">Cell wall polymerase</fullName>
    </alternativeName>
    <alternativeName>
        <fullName evidence="16">Peptidoglycan polymerase</fullName>
        <shortName evidence="16">PG polymerase</shortName>
    </alternativeName>
</protein>
<sequence length="437" mass="47331">MSFIAKIVSLLPGRKNAMPSGPGSSASTMAPGAMPGMPVGGRELAGLSNAVNGARPKRSKMLEYDQVLLWIIIALLSLGLIMVYSASIAMPDSPRYSQWSPAHFLIRHLFSLSVAGTAAFIAIRIPMQTWYRIAPKIFLFSLVLLIIVLVPHLGKGVNGSRRWIPLGILNMQPSELMKFAVTIYAANYVVRKQEFMQSFGRGFLPMAMAVGFVGALLLLEPDMGAFLVIATIAMGALFLGGVNGRLFAGLVLTAVGTFSALIWLSPWRRARIFAYLDPWNVEYAQGKAYQLTHSLIAFGRGEWFGVGLGNSVEKLNYLPEAHTDFILAVIGEELGFVGVMLVILLFYGFVRRAFDIGRQALALDRTFSGLVAKGIGIWMGAQAFINIGVNLGLLPTKGLTLPLVSYGGSGILINCIACAVLLRVDYENRLLMRGGKA</sequence>
<dbReference type="GO" id="GO:0009252">
    <property type="term" value="P:peptidoglycan biosynthetic process"/>
    <property type="evidence" value="ECO:0007669"/>
    <property type="project" value="UniProtKB-UniRule"/>
</dbReference>
<comment type="pathway">
    <text evidence="2 16">Cell wall biogenesis; peptidoglycan biosynthesis.</text>
</comment>
<dbReference type="PANTHER" id="PTHR30474:SF2">
    <property type="entry name" value="PEPTIDOGLYCAN GLYCOSYLTRANSFERASE FTSW-RELATED"/>
    <property type="match status" value="1"/>
</dbReference>
<feature type="transmembrane region" description="Helical" evidence="16">
    <location>
        <begin position="202"/>
        <end position="219"/>
    </location>
</feature>
<dbReference type="PATRIC" id="fig|28092.6.peg.4849"/>
<dbReference type="STRING" id="28092.WM40_20620"/>
<feature type="transmembrane region" description="Helical" evidence="16">
    <location>
        <begin position="174"/>
        <end position="190"/>
    </location>
</feature>
<dbReference type="GO" id="GO:0015648">
    <property type="term" value="F:lipid-linked peptidoglycan transporter activity"/>
    <property type="evidence" value="ECO:0007669"/>
    <property type="project" value="TreeGrafter"/>
</dbReference>
<dbReference type="HAMAP" id="MF_00913">
    <property type="entry name" value="PGT_FtsW_proteobact"/>
    <property type="match status" value="1"/>
</dbReference>
<keyword evidence="10 16" id="KW-1133">Transmembrane helix</keyword>
<evidence type="ECO:0000256" key="4">
    <source>
        <dbReference type="ARBA" id="ARBA00022618"/>
    </source>
</evidence>
<feature type="transmembrane region" description="Helical" evidence="16">
    <location>
        <begin position="247"/>
        <end position="265"/>
    </location>
</feature>
<dbReference type="UniPathway" id="UPA00219"/>
<comment type="function">
    <text evidence="16">Peptidoglycan polymerase that is essential for cell division.</text>
</comment>
<keyword evidence="7 16" id="KW-0812">Transmembrane</keyword>
<name>A0A0F5JW60_9BURK</name>
<dbReference type="EMBL" id="LAQU01000029">
    <property type="protein sequence ID" value="KKB61894.1"/>
    <property type="molecule type" value="Genomic_DNA"/>
</dbReference>
<keyword evidence="11 16" id="KW-0472">Membrane</keyword>
<keyword evidence="16" id="KW-0997">Cell inner membrane</keyword>
<evidence type="ECO:0000313" key="18">
    <source>
        <dbReference type="Proteomes" id="UP000033618"/>
    </source>
</evidence>
<keyword evidence="3 16" id="KW-1003">Cell membrane</keyword>
<feature type="transmembrane region" description="Helical" evidence="16">
    <location>
        <begin position="225"/>
        <end position="242"/>
    </location>
</feature>
<dbReference type="Pfam" id="PF01098">
    <property type="entry name" value="FTSW_RODA_SPOVE"/>
    <property type="match status" value="1"/>
</dbReference>
<feature type="transmembrane region" description="Helical" evidence="16">
    <location>
        <begin position="105"/>
        <end position="125"/>
    </location>
</feature>
<dbReference type="GO" id="GO:0005886">
    <property type="term" value="C:plasma membrane"/>
    <property type="evidence" value="ECO:0007669"/>
    <property type="project" value="UniProtKB-SubCell"/>
</dbReference>
<feature type="transmembrane region" description="Helical" evidence="16">
    <location>
        <begin position="67"/>
        <end position="85"/>
    </location>
</feature>
<dbReference type="PANTHER" id="PTHR30474">
    <property type="entry name" value="CELL CYCLE PROTEIN"/>
    <property type="match status" value="1"/>
</dbReference>
<dbReference type="Proteomes" id="UP000033618">
    <property type="component" value="Unassembled WGS sequence"/>
</dbReference>
<dbReference type="GO" id="GO:0071555">
    <property type="term" value="P:cell wall organization"/>
    <property type="evidence" value="ECO:0007669"/>
    <property type="project" value="UniProtKB-KW"/>
</dbReference>
<evidence type="ECO:0000256" key="10">
    <source>
        <dbReference type="ARBA" id="ARBA00022989"/>
    </source>
</evidence>
<keyword evidence="5 16" id="KW-0328">Glycosyltransferase</keyword>
<proteinExistence type="inferred from homology"/>
<feature type="transmembrane region" description="Helical" evidence="16">
    <location>
        <begin position="403"/>
        <end position="424"/>
    </location>
</feature>
<evidence type="ECO:0000256" key="13">
    <source>
        <dbReference type="ARBA" id="ARBA00023316"/>
    </source>
</evidence>
<evidence type="ECO:0000256" key="3">
    <source>
        <dbReference type="ARBA" id="ARBA00022475"/>
    </source>
</evidence>
<dbReference type="OrthoDB" id="9768187at2"/>
<evidence type="ECO:0000313" key="17">
    <source>
        <dbReference type="EMBL" id="KKB61894.1"/>
    </source>
</evidence>
<feature type="transmembrane region" description="Helical" evidence="16">
    <location>
        <begin position="137"/>
        <end position="154"/>
    </location>
</feature>
<evidence type="ECO:0000256" key="1">
    <source>
        <dbReference type="ARBA" id="ARBA00004651"/>
    </source>
</evidence>
<evidence type="ECO:0000256" key="6">
    <source>
        <dbReference type="ARBA" id="ARBA00022679"/>
    </source>
</evidence>
<keyword evidence="13 16" id="KW-0961">Cell wall biogenesis/degradation</keyword>
<keyword evidence="12 16" id="KW-0131">Cell cycle</keyword>
<evidence type="ECO:0000256" key="2">
    <source>
        <dbReference type="ARBA" id="ARBA00004752"/>
    </source>
</evidence>
<evidence type="ECO:0000256" key="15">
    <source>
        <dbReference type="ARBA" id="ARBA00049902"/>
    </source>
</evidence>
<evidence type="ECO:0000256" key="16">
    <source>
        <dbReference type="HAMAP-Rule" id="MF_00913"/>
    </source>
</evidence>